<dbReference type="RefSeq" id="WP_154122316.1">
    <property type="nucleotide sequence ID" value="NZ_WJXB01000016.1"/>
</dbReference>
<dbReference type="EMBL" id="WJXB01000016">
    <property type="protein sequence ID" value="MRN56818.1"/>
    <property type="molecule type" value="Genomic_DNA"/>
</dbReference>
<protein>
    <submittedName>
        <fullName evidence="1">Uncharacterized protein</fullName>
    </submittedName>
</protein>
<dbReference type="Proteomes" id="UP000463051">
    <property type="component" value="Unassembled WGS sequence"/>
</dbReference>
<reference evidence="1 2" key="1">
    <citation type="submission" date="2019-11" db="EMBL/GenBank/DDBJ databases">
        <title>Paenibacillus monticola sp. nov., a novel PGPR strain isolated from mountain sample in China.</title>
        <authorList>
            <person name="Zhao Q."/>
            <person name="Li H.-P."/>
            <person name="Zhang J.-L."/>
        </authorList>
    </citation>
    <scope>NUCLEOTIDE SEQUENCE [LARGE SCALE GENOMIC DNA]</scope>
    <source>
        <strain evidence="1 2">LC-T2</strain>
    </source>
</reference>
<sequence length="112" mass="13240">MTNILYHYEGSNYTIAVIPVGEQFDVRFMFKDREWSTSIEVCNSKRHAIHGAEHFSEYYELALQYDYKLHQLEFVHPDGRTVDLTCAMDMDRTKESFELLLINGEEVNPMIR</sequence>
<keyword evidence="2" id="KW-1185">Reference proteome</keyword>
<proteinExistence type="predicted"/>
<gene>
    <name evidence="1" type="ORF">GJB61_28105</name>
</gene>
<organism evidence="1 2">
    <name type="scientific">Paenibacillus monticola</name>
    <dbReference type="NCBI Taxonomy" id="2666075"/>
    <lineage>
        <taxon>Bacteria</taxon>
        <taxon>Bacillati</taxon>
        <taxon>Bacillota</taxon>
        <taxon>Bacilli</taxon>
        <taxon>Bacillales</taxon>
        <taxon>Paenibacillaceae</taxon>
        <taxon>Paenibacillus</taxon>
    </lineage>
</organism>
<dbReference type="AlphaFoldDB" id="A0A7X2HB11"/>
<comment type="caution">
    <text evidence="1">The sequence shown here is derived from an EMBL/GenBank/DDBJ whole genome shotgun (WGS) entry which is preliminary data.</text>
</comment>
<evidence type="ECO:0000313" key="1">
    <source>
        <dbReference type="EMBL" id="MRN56818.1"/>
    </source>
</evidence>
<name>A0A7X2HB11_9BACL</name>
<evidence type="ECO:0000313" key="2">
    <source>
        <dbReference type="Proteomes" id="UP000463051"/>
    </source>
</evidence>
<accession>A0A7X2HB11</accession>